<feature type="region of interest" description="Disordered" evidence="2">
    <location>
        <begin position="1"/>
        <end position="78"/>
    </location>
</feature>
<feature type="coiled-coil region" evidence="1">
    <location>
        <begin position="275"/>
        <end position="337"/>
    </location>
</feature>
<dbReference type="AlphaFoldDB" id="A0A7G2CUD1"/>
<feature type="compositionally biased region" description="Polar residues" evidence="2">
    <location>
        <begin position="360"/>
        <end position="376"/>
    </location>
</feature>
<evidence type="ECO:0000256" key="1">
    <source>
        <dbReference type="SAM" id="Coils"/>
    </source>
</evidence>
<feature type="compositionally biased region" description="Basic and acidic residues" evidence="2">
    <location>
        <begin position="485"/>
        <end position="498"/>
    </location>
</feature>
<gene>
    <name evidence="3" type="ORF">ADEAN_001046500</name>
</gene>
<keyword evidence="4" id="KW-1185">Reference proteome</keyword>
<feature type="compositionally biased region" description="Polar residues" evidence="2">
    <location>
        <begin position="425"/>
        <end position="449"/>
    </location>
</feature>
<reference evidence="3 4" key="1">
    <citation type="submission" date="2020-08" db="EMBL/GenBank/DDBJ databases">
        <authorList>
            <person name="Newling K."/>
            <person name="Davey J."/>
            <person name="Forrester S."/>
        </authorList>
    </citation>
    <scope>NUCLEOTIDE SEQUENCE [LARGE SCALE GENOMIC DNA]</scope>
    <source>
        <strain evidence="4">Crithidia deanei Carvalho (ATCC PRA-265)</strain>
    </source>
</reference>
<feature type="compositionally biased region" description="Low complexity" evidence="2">
    <location>
        <begin position="415"/>
        <end position="424"/>
    </location>
</feature>
<evidence type="ECO:0000256" key="2">
    <source>
        <dbReference type="SAM" id="MobiDB-lite"/>
    </source>
</evidence>
<proteinExistence type="predicted"/>
<feature type="coiled-coil region" evidence="1">
    <location>
        <begin position="85"/>
        <end position="174"/>
    </location>
</feature>
<sequence length="498" mass="55761">MSHNTSHVDVNTSQHSATRGSGWTTPPSCSRSRFASSERKRGSISRRPPAAHIQDETTDSCRSHSVCTTAAATPRDDDLSSSLLLEEYEREAEAMSHEELEAAVENLRTGVTVLKNKVEFTKNQVNEFGEGVKESYNEREQQQENTVNLLMKQLAKVKRRRAKLISELSLVEKEREGREKKLESTKVSINKVTSHIEKEESQIAERLRHQLSYFQTQRQQLSRVLAEQSSTVQDLEKLLDEMPEHKRSASTASSSLTHEESGSAVLAEQGPHDIARYLSQEIEAVEEMREEMMERATLYAKKREDLERNLQQEMRRRDEVSRRRRTLQQELDASKQVVAEASVALATVDEMESERAFNAALQTGSSQSSTNPTPRMSLTNLHSSSSTHHASLGEPFPRVQDALLVPHPSKYAAGSVSSTVPSSSQHTPRNLTSTSPGEDNVRCSSIKVQDTSRMEPPRPLSAASTPKRAPTLPDSNMEMPVLSLRETRSQSDSSDRKD</sequence>
<evidence type="ECO:0000313" key="4">
    <source>
        <dbReference type="Proteomes" id="UP000515908"/>
    </source>
</evidence>
<feature type="region of interest" description="Disordered" evidence="2">
    <location>
        <begin position="412"/>
        <end position="498"/>
    </location>
</feature>
<feature type="region of interest" description="Disordered" evidence="2">
    <location>
        <begin position="242"/>
        <end position="270"/>
    </location>
</feature>
<feature type="compositionally biased region" description="Polar residues" evidence="2">
    <location>
        <begin position="1"/>
        <end position="35"/>
    </location>
</feature>
<name>A0A7G2CUD1_9TRYP</name>
<feature type="compositionally biased region" description="Low complexity" evidence="2">
    <location>
        <begin position="377"/>
        <end position="392"/>
    </location>
</feature>
<keyword evidence="1" id="KW-0175">Coiled coil</keyword>
<dbReference type="VEuPathDB" id="TriTrypDB:ADEAN_001046500"/>
<dbReference type="EMBL" id="LR877173">
    <property type="protein sequence ID" value="CAD2222909.1"/>
    <property type="molecule type" value="Genomic_DNA"/>
</dbReference>
<accession>A0A7G2CUD1</accession>
<feature type="compositionally biased region" description="Basic and acidic residues" evidence="2">
    <location>
        <begin position="53"/>
        <end position="62"/>
    </location>
</feature>
<feature type="region of interest" description="Disordered" evidence="2">
    <location>
        <begin position="360"/>
        <end position="393"/>
    </location>
</feature>
<evidence type="ECO:0000313" key="3">
    <source>
        <dbReference type="EMBL" id="CAD2222909.1"/>
    </source>
</evidence>
<protein>
    <submittedName>
        <fullName evidence="3">Uncharacterized protein</fullName>
    </submittedName>
</protein>
<dbReference type="OrthoDB" id="250177at2759"/>
<organism evidence="3 4">
    <name type="scientific">Angomonas deanei</name>
    <dbReference type="NCBI Taxonomy" id="59799"/>
    <lineage>
        <taxon>Eukaryota</taxon>
        <taxon>Discoba</taxon>
        <taxon>Euglenozoa</taxon>
        <taxon>Kinetoplastea</taxon>
        <taxon>Metakinetoplastina</taxon>
        <taxon>Trypanosomatida</taxon>
        <taxon>Trypanosomatidae</taxon>
        <taxon>Strigomonadinae</taxon>
        <taxon>Angomonas</taxon>
    </lineage>
</organism>
<dbReference type="Proteomes" id="UP000515908">
    <property type="component" value="Chromosome 29"/>
</dbReference>